<dbReference type="RefSeq" id="XP_005771387.1">
    <property type="nucleotide sequence ID" value="XM_005771330.1"/>
</dbReference>
<name>A0A0D3IA80_EMIH1</name>
<reference evidence="5" key="1">
    <citation type="journal article" date="2013" name="Nature">
        <title>Pan genome of the phytoplankton Emiliania underpins its global distribution.</title>
        <authorList>
            <person name="Read B.A."/>
            <person name="Kegel J."/>
            <person name="Klute M.J."/>
            <person name="Kuo A."/>
            <person name="Lefebvre S.C."/>
            <person name="Maumus F."/>
            <person name="Mayer C."/>
            <person name="Miller J."/>
            <person name="Monier A."/>
            <person name="Salamov A."/>
            <person name="Young J."/>
            <person name="Aguilar M."/>
            <person name="Claverie J.M."/>
            <person name="Frickenhaus S."/>
            <person name="Gonzalez K."/>
            <person name="Herman E.K."/>
            <person name="Lin Y.C."/>
            <person name="Napier J."/>
            <person name="Ogata H."/>
            <person name="Sarno A.F."/>
            <person name="Shmutz J."/>
            <person name="Schroeder D."/>
            <person name="de Vargas C."/>
            <person name="Verret F."/>
            <person name="von Dassow P."/>
            <person name="Valentin K."/>
            <person name="Van de Peer Y."/>
            <person name="Wheeler G."/>
            <person name="Dacks J.B."/>
            <person name="Delwiche C.F."/>
            <person name="Dyhrman S.T."/>
            <person name="Glockner G."/>
            <person name="John U."/>
            <person name="Richards T."/>
            <person name="Worden A.Z."/>
            <person name="Zhang X."/>
            <person name="Grigoriev I.V."/>
            <person name="Allen A.E."/>
            <person name="Bidle K."/>
            <person name="Borodovsky M."/>
            <person name="Bowler C."/>
            <person name="Brownlee C."/>
            <person name="Cock J.M."/>
            <person name="Elias M."/>
            <person name="Gladyshev V.N."/>
            <person name="Groth M."/>
            <person name="Guda C."/>
            <person name="Hadaegh A."/>
            <person name="Iglesias-Rodriguez M.D."/>
            <person name="Jenkins J."/>
            <person name="Jones B.M."/>
            <person name="Lawson T."/>
            <person name="Leese F."/>
            <person name="Lindquist E."/>
            <person name="Lobanov A."/>
            <person name="Lomsadze A."/>
            <person name="Malik S.B."/>
            <person name="Marsh M.E."/>
            <person name="Mackinder L."/>
            <person name="Mock T."/>
            <person name="Mueller-Roeber B."/>
            <person name="Pagarete A."/>
            <person name="Parker M."/>
            <person name="Probert I."/>
            <person name="Quesneville H."/>
            <person name="Raines C."/>
            <person name="Rensing S.A."/>
            <person name="Riano-Pachon D.M."/>
            <person name="Richier S."/>
            <person name="Rokitta S."/>
            <person name="Shiraiwa Y."/>
            <person name="Soanes D.M."/>
            <person name="van der Giezen M."/>
            <person name="Wahlund T.M."/>
            <person name="Williams B."/>
            <person name="Wilson W."/>
            <person name="Wolfe G."/>
            <person name="Wurch L.L."/>
        </authorList>
    </citation>
    <scope>NUCLEOTIDE SEQUENCE</scope>
</reference>
<keyword evidence="2" id="KW-0378">Hydrolase</keyword>
<evidence type="ECO:0000313" key="5">
    <source>
        <dbReference type="Proteomes" id="UP000013827"/>
    </source>
</evidence>
<dbReference type="GO" id="GO:0070012">
    <property type="term" value="F:oligopeptidase activity"/>
    <property type="evidence" value="ECO:0007669"/>
    <property type="project" value="TreeGrafter"/>
</dbReference>
<dbReference type="RefSeq" id="XP_005760594.1">
    <property type="nucleotide sequence ID" value="XM_005760537.1"/>
</dbReference>
<dbReference type="HOGENOM" id="CLU_011290_3_1_1"/>
<dbReference type="InterPro" id="IPR051167">
    <property type="entry name" value="Prolyl_oligopep/macrocyclase"/>
</dbReference>
<dbReference type="InterPro" id="IPR002470">
    <property type="entry name" value="Peptidase_S9A"/>
</dbReference>
<dbReference type="Proteomes" id="UP000013827">
    <property type="component" value="Unassembled WGS sequence"/>
</dbReference>
<keyword evidence="2" id="KW-0645">Protease</keyword>
<dbReference type="STRING" id="2903.R1C8J0"/>
<dbReference type="GO" id="GO:0006508">
    <property type="term" value="P:proteolysis"/>
    <property type="evidence" value="ECO:0007669"/>
    <property type="project" value="UniProtKB-KW"/>
</dbReference>
<dbReference type="GeneID" id="17254284"/>
<keyword evidence="5" id="KW-1185">Reference proteome</keyword>
<dbReference type="eggNOG" id="KOG2237">
    <property type="taxonomic scope" value="Eukaryota"/>
</dbReference>
<evidence type="ECO:0000259" key="3">
    <source>
        <dbReference type="Pfam" id="PF00326"/>
    </source>
</evidence>
<dbReference type="KEGG" id="ehx:EMIHUDRAFT_453180"/>
<dbReference type="OMA" id="WHESGSK"/>
<dbReference type="InterPro" id="IPR001375">
    <property type="entry name" value="Peptidase_S9_cat"/>
</dbReference>
<organism evidence="4 5">
    <name type="scientific">Emiliania huxleyi (strain CCMP1516)</name>
    <dbReference type="NCBI Taxonomy" id="280463"/>
    <lineage>
        <taxon>Eukaryota</taxon>
        <taxon>Haptista</taxon>
        <taxon>Haptophyta</taxon>
        <taxon>Prymnesiophyceae</taxon>
        <taxon>Isochrysidales</taxon>
        <taxon>Noelaerhabdaceae</taxon>
        <taxon>Emiliania</taxon>
    </lineage>
</organism>
<evidence type="ECO:0000256" key="1">
    <source>
        <dbReference type="ARBA" id="ARBA00005228"/>
    </source>
</evidence>
<sequence length="262" mass="28429">MERGGEQVPYFLVSKEGLPLDGSTPTLLYGYGGFEISLTPSYSAGIGAAWLEKGHAYVQANIRGGGEYGPRWHQAALKEKRSKAYEDFEAVARDLISRGVTSPAKLGCQGGSNGGLLTGNMLARPTAGSTLFGAIVCQVPLLDMRRFHKLLAGASWMGEYGDPDTDDWSFLQRYSPYHNLDEATAYPPILVTTSTRDDRVHPGHARKLVSKLLDLGKGPSTFYYENIEGGHGGAANNKQRAFMSTLAYSFLEQTLAGKNRGE</sequence>
<keyword evidence="2" id="KW-0720">Serine protease</keyword>
<dbReference type="PANTHER" id="PTHR42881">
    <property type="entry name" value="PROLYL ENDOPEPTIDASE"/>
    <property type="match status" value="1"/>
</dbReference>
<dbReference type="EnsemblProtists" id="EOD18958">
    <property type="protein sequence ID" value="EOD18958"/>
    <property type="gene ID" value="EMIHUDRAFT_458855"/>
</dbReference>
<proteinExistence type="inferred from homology"/>
<dbReference type="GO" id="GO:0005829">
    <property type="term" value="C:cytosol"/>
    <property type="evidence" value="ECO:0007669"/>
    <property type="project" value="TreeGrafter"/>
</dbReference>
<dbReference type="InterPro" id="IPR029058">
    <property type="entry name" value="AB_hydrolase_fold"/>
</dbReference>
<dbReference type="GeneID" id="17264504"/>
<dbReference type="PANTHER" id="PTHR42881:SF13">
    <property type="entry name" value="PROLYL ENDOPEPTIDASE"/>
    <property type="match status" value="1"/>
</dbReference>
<dbReference type="SUPFAM" id="SSF53474">
    <property type="entry name" value="alpha/beta-Hydrolases"/>
    <property type="match status" value="1"/>
</dbReference>
<dbReference type="EnsemblProtists" id="EOD08165">
    <property type="protein sequence ID" value="EOD08165"/>
    <property type="gene ID" value="EMIHUDRAFT_453180"/>
</dbReference>
<dbReference type="EC" id="3.4.21.-" evidence="2"/>
<dbReference type="PaxDb" id="2903-EOD08165"/>
<protein>
    <recommendedName>
        <fullName evidence="2">Prolyl endopeptidase</fullName>
        <ecNumber evidence="2">3.4.21.-</ecNumber>
    </recommendedName>
</protein>
<dbReference type="Gene3D" id="3.40.50.1820">
    <property type="entry name" value="alpha/beta hydrolase"/>
    <property type="match status" value="1"/>
</dbReference>
<reference evidence="4" key="2">
    <citation type="submission" date="2024-10" db="UniProtKB">
        <authorList>
            <consortium name="EnsemblProtists"/>
        </authorList>
    </citation>
    <scope>IDENTIFICATION</scope>
</reference>
<dbReference type="KEGG" id="ehx:EMIHUDRAFT_458855"/>
<dbReference type="GO" id="GO:0004252">
    <property type="term" value="F:serine-type endopeptidase activity"/>
    <property type="evidence" value="ECO:0007669"/>
    <property type="project" value="UniProtKB-UniRule"/>
</dbReference>
<dbReference type="AlphaFoldDB" id="A0A0D3IA80"/>
<comment type="similarity">
    <text evidence="1 2">Belongs to the peptidase S9A family.</text>
</comment>
<dbReference type="Pfam" id="PF00326">
    <property type="entry name" value="Peptidase_S9"/>
    <property type="match status" value="1"/>
</dbReference>
<evidence type="ECO:0000256" key="2">
    <source>
        <dbReference type="RuleBase" id="RU368024"/>
    </source>
</evidence>
<evidence type="ECO:0000313" key="4">
    <source>
        <dbReference type="EnsemblProtists" id="EOD08165"/>
    </source>
</evidence>
<feature type="domain" description="Peptidase S9 prolyl oligopeptidase catalytic" evidence="3">
    <location>
        <begin position="48"/>
        <end position="256"/>
    </location>
</feature>
<dbReference type="PRINTS" id="PR00862">
    <property type="entry name" value="PROLIGOPTASE"/>
</dbReference>
<accession>A0A0D3IA80</accession>